<reference evidence="2 3" key="1">
    <citation type="journal article" date="2021" name="Front. Microbiol.">
        <title>Bacterial Transformation of Aromatic Monomers in Softwood Black Liquor.</title>
        <authorList>
            <person name="Navas L.E."/>
            <person name="Dexter G."/>
            <person name="Liu J."/>
            <person name="Levy-Booth D."/>
            <person name="Cho M."/>
            <person name="Jang S.K."/>
            <person name="Mansfield S.D."/>
            <person name="Renneckar S."/>
            <person name="Mohn W.W."/>
            <person name="Eltis L.D."/>
        </authorList>
    </citation>
    <scope>NUCLEOTIDE SEQUENCE [LARGE SCALE GENOMIC DNA]</scope>
    <source>
        <strain evidence="2 3">GD02</strain>
    </source>
</reference>
<dbReference type="AlphaFoldDB" id="A0AA46WRR4"/>
<accession>A0AA46WRR4</accession>
<name>A0AA46WRR4_RHORH</name>
<dbReference type="EMBL" id="CP083974">
    <property type="protein sequence ID" value="UZF42992.1"/>
    <property type="molecule type" value="Genomic_DNA"/>
</dbReference>
<feature type="domain" description="CSD" evidence="1">
    <location>
        <begin position="2"/>
        <end position="72"/>
    </location>
</feature>
<evidence type="ECO:0000313" key="2">
    <source>
        <dbReference type="EMBL" id="UZF42992.1"/>
    </source>
</evidence>
<protein>
    <submittedName>
        <fullName evidence="2">Cold shock domain-containing protein</fullName>
    </submittedName>
</protein>
<dbReference type="Pfam" id="PF00313">
    <property type="entry name" value="CSD"/>
    <property type="match status" value="1"/>
</dbReference>
<gene>
    <name evidence="2" type="ORF">KUM34_013745</name>
</gene>
<organism evidence="2 3">
    <name type="scientific">Rhodococcus rhodochrous</name>
    <dbReference type="NCBI Taxonomy" id="1829"/>
    <lineage>
        <taxon>Bacteria</taxon>
        <taxon>Bacillati</taxon>
        <taxon>Actinomycetota</taxon>
        <taxon>Actinomycetes</taxon>
        <taxon>Mycobacteriales</taxon>
        <taxon>Nocardiaceae</taxon>
        <taxon>Rhodococcus</taxon>
    </lineage>
</organism>
<sequence>MTSRGVVRFWRREDGWGAIDCVQTPGGCWVHFSEVEIDGFRALDPGQEVDFEWQKPTGRVEGFAFMATQVRPVRAEHDR</sequence>
<dbReference type="RefSeq" id="WP_145708933.1">
    <property type="nucleotide sequence ID" value="NZ_CP083974.1"/>
</dbReference>
<evidence type="ECO:0000313" key="3">
    <source>
        <dbReference type="Proteomes" id="UP001162740"/>
    </source>
</evidence>
<proteinExistence type="predicted"/>
<dbReference type="SUPFAM" id="SSF50249">
    <property type="entry name" value="Nucleic acid-binding proteins"/>
    <property type="match status" value="1"/>
</dbReference>
<dbReference type="InterPro" id="IPR012340">
    <property type="entry name" value="NA-bd_OB-fold"/>
</dbReference>
<dbReference type="Gene3D" id="2.40.50.140">
    <property type="entry name" value="Nucleic acid-binding proteins"/>
    <property type="match status" value="1"/>
</dbReference>
<dbReference type="GO" id="GO:0003676">
    <property type="term" value="F:nucleic acid binding"/>
    <property type="evidence" value="ECO:0007669"/>
    <property type="project" value="InterPro"/>
</dbReference>
<dbReference type="PROSITE" id="PS51857">
    <property type="entry name" value="CSD_2"/>
    <property type="match status" value="1"/>
</dbReference>
<dbReference type="InterPro" id="IPR002059">
    <property type="entry name" value="CSP_DNA-bd"/>
</dbReference>
<evidence type="ECO:0000259" key="1">
    <source>
        <dbReference type="PROSITE" id="PS51857"/>
    </source>
</evidence>
<dbReference type="Proteomes" id="UP001162740">
    <property type="component" value="Chromosome"/>
</dbReference>